<evidence type="ECO:0000256" key="5">
    <source>
        <dbReference type="ARBA" id="ARBA00022944"/>
    </source>
</evidence>
<accession>A0AAE6IIY9</accession>
<comment type="similarity">
    <text evidence="2">Belongs to the CDP-glycerol glycerophosphotransferase family.</text>
</comment>
<dbReference type="GO" id="GO:0005886">
    <property type="term" value="C:plasma membrane"/>
    <property type="evidence" value="ECO:0007669"/>
    <property type="project" value="UniProtKB-SubCell"/>
</dbReference>
<dbReference type="PANTHER" id="PTHR37316:SF3">
    <property type="entry name" value="TEICHOIC ACID GLYCEROL-PHOSPHATE TRANSFERASE"/>
    <property type="match status" value="1"/>
</dbReference>
<dbReference type="SUPFAM" id="SSF53756">
    <property type="entry name" value="UDP-Glycosyltransferase/glycogen phosphorylase"/>
    <property type="match status" value="1"/>
</dbReference>
<dbReference type="InterPro" id="IPR007554">
    <property type="entry name" value="Glycerophosphate_synth"/>
</dbReference>
<dbReference type="InterPro" id="IPR043149">
    <property type="entry name" value="TagF_N"/>
</dbReference>
<dbReference type="Gene3D" id="3.40.50.12580">
    <property type="match status" value="1"/>
</dbReference>
<evidence type="ECO:0008006" key="9">
    <source>
        <dbReference type="Google" id="ProtNLM"/>
    </source>
</evidence>
<keyword evidence="3" id="KW-1003">Cell membrane</keyword>
<dbReference type="GeneID" id="61186451"/>
<evidence type="ECO:0000256" key="6">
    <source>
        <dbReference type="ARBA" id="ARBA00023136"/>
    </source>
</evidence>
<dbReference type="GO" id="GO:0019350">
    <property type="term" value="P:teichoic acid biosynthetic process"/>
    <property type="evidence" value="ECO:0007669"/>
    <property type="project" value="UniProtKB-KW"/>
</dbReference>
<proteinExistence type="inferred from homology"/>
<reference evidence="7 8" key="1">
    <citation type="submission" date="2019-06" db="EMBL/GenBank/DDBJ databases">
        <title>Genome analyses of bacteria isolated from kimchi.</title>
        <authorList>
            <person name="Lee S."/>
            <person name="Ahn S."/>
            <person name="Roh S."/>
        </authorList>
    </citation>
    <scope>NUCLEOTIDE SEQUENCE [LARGE SCALE GENOMIC DNA]</scope>
    <source>
        <strain evidence="7 8">CBA3620</strain>
    </source>
</reference>
<evidence type="ECO:0000256" key="2">
    <source>
        <dbReference type="ARBA" id="ARBA00010488"/>
    </source>
</evidence>
<sequence>MFKKTLNHLRYLKNDRKWQKTRYLSVLTLEGTAKQFYDTHYDDWQVDHHLFLYDVRDGQQLDDSPFELLRYYLEKYPKTLHVIVAAEKHIDNIKQVLYFWNLQNDIRIIIVQQFSNQHMQYLLTAKCIITNAMIFSNILVKRGSQILVNTWHGTPLKKMGYAMPGGVMGSWNVIRTLMMTDYLVLPNQYTADIFKRDYRLTGLFKGEFVVAGYPRNDVLVNGMLDDQLKKMQVELATDQPVILYAPTWTGDSATLDGTHNGLEKYLDVLQKIQANYSNYAIKFKPHPYVYESILNDDRFAKYLIPSWLNTNALLAYTAILVTDYSSLFFDFLVTKRPIIFLDITDNYQSERGTYLGSTTLPGPFTTKVSDVIEWIGQIDQVQINHHEQYHHFVNEFVSEDDGNATQRVGELVQHELKLKTRGNLSVLVNGEDFSTDKFSPLVAKKISNKVDVSIVVYVSHLLDNWYGKQFFSNVDDTVSNTRIFVNDDMIIDGNWQQLSIIGQRVVGTQAFDALLIEQQASSLHQKTLLTLSDTVVMVPNTQREQWLLALNYQYISSINDLAIWQTTAANPAILSQIKEELK</sequence>
<dbReference type="Gene3D" id="3.40.50.11820">
    <property type="match status" value="1"/>
</dbReference>
<dbReference type="InterPro" id="IPR043148">
    <property type="entry name" value="TagF_C"/>
</dbReference>
<dbReference type="Proteomes" id="UP000321332">
    <property type="component" value="Chromosome"/>
</dbReference>
<comment type="subcellular location">
    <subcellularLocation>
        <location evidence="1">Cell membrane</location>
        <topology evidence="1">Peripheral membrane protein</topology>
    </subcellularLocation>
</comment>
<keyword evidence="6" id="KW-0472">Membrane</keyword>
<gene>
    <name evidence="7" type="ORF">FGL89_01765</name>
</gene>
<evidence type="ECO:0000256" key="1">
    <source>
        <dbReference type="ARBA" id="ARBA00004202"/>
    </source>
</evidence>
<evidence type="ECO:0000256" key="3">
    <source>
        <dbReference type="ARBA" id="ARBA00022475"/>
    </source>
</evidence>
<name>A0AAE6IIY9_LEUCA</name>
<dbReference type="PANTHER" id="PTHR37316">
    <property type="entry name" value="TEICHOIC ACID GLYCEROL-PHOSPHATE PRIMASE"/>
    <property type="match status" value="1"/>
</dbReference>
<dbReference type="RefSeq" id="WP_135197279.1">
    <property type="nucleotide sequence ID" value="NZ_BPKR01000003.1"/>
</dbReference>
<evidence type="ECO:0000313" key="7">
    <source>
        <dbReference type="EMBL" id="QEA32955.1"/>
    </source>
</evidence>
<dbReference type="AlphaFoldDB" id="A0AAE6IIY9"/>
<dbReference type="Pfam" id="PF04464">
    <property type="entry name" value="Glyphos_transf"/>
    <property type="match status" value="1"/>
</dbReference>
<evidence type="ECO:0000313" key="8">
    <source>
        <dbReference type="Proteomes" id="UP000321332"/>
    </source>
</evidence>
<protein>
    <recommendedName>
        <fullName evidence="9">Teichoic acid biosynthesis protein</fullName>
    </recommendedName>
</protein>
<keyword evidence="4" id="KW-0808">Transferase</keyword>
<keyword evidence="5" id="KW-0777">Teichoic acid biosynthesis</keyword>
<organism evidence="7 8">
    <name type="scientific">Leuconostoc carnosum</name>
    <dbReference type="NCBI Taxonomy" id="1252"/>
    <lineage>
        <taxon>Bacteria</taxon>
        <taxon>Bacillati</taxon>
        <taxon>Bacillota</taxon>
        <taxon>Bacilli</taxon>
        <taxon>Lactobacillales</taxon>
        <taxon>Lactobacillaceae</taxon>
        <taxon>Leuconostoc</taxon>
    </lineage>
</organism>
<dbReference type="EMBL" id="CP042374">
    <property type="protein sequence ID" value="QEA32955.1"/>
    <property type="molecule type" value="Genomic_DNA"/>
</dbReference>
<dbReference type="GO" id="GO:0047355">
    <property type="term" value="F:CDP-glycerol glycerophosphotransferase activity"/>
    <property type="evidence" value="ECO:0007669"/>
    <property type="project" value="InterPro"/>
</dbReference>
<evidence type="ECO:0000256" key="4">
    <source>
        <dbReference type="ARBA" id="ARBA00022679"/>
    </source>
</evidence>
<dbReference type="InterPro" id="IPR051612">
    <property type="entry name" value="Teichoic_Acid_Biosynth"/>
</dbReference>